<dbReference type="EMBL" id="CP063356">
    <property type="protein sequence ID" value="QOY35380.1"/>
    <property type="molecule type" value="Genomic_DNA"/>
</dbReference>
<reference evidence="1 2" key="1">
    <citation type="journal article" date="2017" name="Genome Announc.">
        <title>Draft Genome Sequences of Four Alkaliphilic Bacteria Belonging to the Anaerobacillus Genus.</title>
        <authorList>
            <person name="Bassil N.M."/>
            <person name="Lloyd J.R."/>
        </authorList>
    </citation>
    <scope>NUCLEOTIDE SEQUENCE [LARGE SCALE GENOMIC DNA]</scope>
    <source>
        <strain evidence="1 2">NB2006</strain>
    </source>
</reference>
<accession>A0A7S7L6R4</accession>
<sequence length="208" mass="24018">MSEAKGMDINMITFDSQYKQVLTSACLKCKDPYFAPAHPVMVHVGCCSYSPVFGLFEIYQMIKAGNSEFFMESIYHHRSATIMQYEIIINAEVSPLFYEQKINHLSPIEKDDIRLQYSVCQFFKQQKGCTLPATYKNSTCRSFICLTVEEQLDDQTQAELKKWNTLIKQEVNAFVEQHRLELQRRSLNLQTNVQGVVDYLKSEVGKLA</sequence>
<dbReference type="Proteomes" id="UP000180175">
    <property type="component" value="Chromosome"/>
</dbReference>
<organism evidence="1 2">
    <name type="scientific">Anaerobacillus isosaccharinicus</name>
    <dbReference type="NCBI Taxonomy" id="1532552"/>
    <lineage>
        <taxon>Bacteria</taxon>
        <taxon>Bacillati</taxon>
        <taxon>Bacillota</taxon>
        <taxon>Bacilli</taxon>
        <taxon>Bacillales</taxon>
        <taxon>Bacillaceae</taxon>
        <taxon>Anaerobacillus</taxon>
    </lineage>
</organism>
<proteinExistence type="predicted"/>
<dbReference type="AlphaFoldDB" id="A0A7S7L6R4"/>
<gene>
    <name evidence="1" type="ORF">AWH56_022250</name>
</gene>
<dbReference type="RefSeq" id="WP_182080827.1">
    <property type="nucleotide sequence ID" value="NZ_CP063356.2"/>
</dbReference>
<reference evidence="1 2" key="2">
    <citation type="journal article" date="2019" name="Int. J. Syst. Evol. Microbiol.">
        <title>Anaerobacillus isosaccharinicus sp. nov., an alkaliphilic bacterium which degrades isosaccharinic acid.</title>
        <authorList>
            <person name="Bassil N.M."/>
            <person name="Lloyd J.R."/>
        </authorList>
    </citation>
    <scope>NUCLEOTIDE SEQUENCE [LARGE SCALE GENOMIC DNA]</scope>
    <source>
        <strain evidence="1 2">NB2006</strain>
    </source>
</reference>
<dbReference type="KEGG" id="aia:AWH56_022250"/>
<protein>
    <submittedName>
        <fullName evidence="1">Uncharacterized protein</fullName>
    </submittedName>
</protein>
<keyword evidence="2" id="KW-1185">Reference proteome</keyword>
<evidence type="ECO:0000313" key="1">
    <source>
        <dbReference type="EMBL" id="QOY35380.1"/>
    </source>
</evidence>
<name>A0A7S7L6R4_9BACI</name>
<evidence type="ECO:0000313" key="2">
    <source>
        <dbReference type="Proteomes" id="UP000180175"/>
    </source>
</evidence>